<accession>A0A6H1QVS2</accession>
<reference evidence="1" key="1">
    <citation type="journal article" date="2020" name="Sci. Adv.">
        <title>Virus-host coexistence in phytoplankton through the genomic lens.</title>
        <authorList>
            <person name="Yau S."/>
            <person name="Krasovec M."/>
            <person name="Benites L.F."/>
            <person name="Rombauts S."/>
            <person name="Groussin M."/>
            <person name="Vancaester E."/>
            <person name="Aury J.M."/>
            <person name="Derelle E."/>
            <person name="Desdevises Y."/>
            <person name="Escande M.L."/>
            <person name="Grimsley N."/>
            <person name="Guy J."/>
            <person name="Moreau H."/>
            <person name="Sanchez-Brosseau S."/>
            <person name="van de Peer Y."/>
            <person name="Vandepoele K."/>
            <person name="Gourbiere S."/>
            <person name="Piganeau G."/>
        </authorList>
    </citation>
    <scope>NUCLEOTIDE SEQUENCE</scope>
    <source>
        <strain evidence="1">OmV2</strain>
    </source>
</reference>
<organism evidence="1">
    <name type="scientific">Ostreococcus mediterraneus virus 2</name>
    <dbReference type="NCBI Taxonomy" id="2726183"/>
    <lineage>
        <taxon>Viruses</taxon>
        <taxon>Varidnaviria</taxon>
        <taxon>Bamfordvirae</taxon>
        <taxon>Nucleocytoviricota</taxon>
        <taxon>Megaviricetes</taxon>
        <taxon>Algavirales</taxon>
        <taxon>Phycodnaviridae</taxon>
        <taxon>Prasinovirus</taxon>
    </lineage>
</organism>
<protein>
    <submittedName>
        <fullName evidence="1">Uncharacterized protein</fullName>
    </submittedName>
</protein>
<proteinExistence type="predicted"/>
<name>A0A6H1QVS2_9PHYC</name>
<evidence type="ECO:0000313" key="1">
    <source>
        <dbReference type="EMBL" id="QIZ31080.1"/>
    </source>
</evidence>
<dbReference type="EMBL" id="MN688676">
    <property type="protein sequence ID" value="QIZ31080.1"/>
    <property type="molecule type" value="Genomic_DNA"/>
</dbReference>
<gene>
    <name evidence="1" type="ORF">orf00039</name>
</gene>
<sequence>MADFVHNFDCKNETHVMWLKEVGQGMAKITNGEKFDITRVVNSNPLTGTPKMSNPMDWAYIHFQLAMKYANAVLSGDAFVPVNKTEVLFEGEVSRI</sequence>